<keyword evidence="4" id="KW-0560">Oxidoreductase</keyword>
<feature type="compositionally biased region" description="Basic and acidic residues" evidence="5">
    <location>
        <begin position="626"/>
        <end position="640"/>
    </location>
</feature>
<comment type="function">
    <text evidence="4">Mediates the post-translational oxidative deamination of lysine residues on target proteins leading to the formation of deaminated lysine (allysine).</text>
</comment>
<dbReference type="GO" id="GO:0030199">
    <property type="term" value="P:collagen fibril organization"/>
    <property type="evidence" value="ECO:0007669"/>
    <property type="project" value="TreeGrafter"/>
</dbReference>
<feature type="domain" description="SRCR" evidence="6">
    <location>
        <begin position="210"/>
        <end position="378"/>
    </location>
</feature>
<dbReference type="InterPro" id="IPR001695">
    <property type="entry name" value="Lysyl_oxidase"/>
</dbReference>
<feature type="domain" description="SRCR" evidence="6">
    <location>
        <begin position="18"/>
        <end position="119"/>
    </location>
</feature>
<keyword evidence="2 3" id="KW-1015">Disulfide bond</keyword>
<dbReference type="EMBL" id="CAAE01014634">
    <property type="protein sequence ID" value="CAG01249.1"/>
    <property type="molecule type" value="Genomic_DNA"/>
</dbReference>
<name>Q4SDN3_TETNG</name>
<protein>
    <recommendedName>
        <fullName evidence="4">Lysyl oxidase homolog</fullName>
        <ecNumber evidence="4">1.4.3.13</ecNumber>
    </recommendedName>
</protein>
<dbReference type="InterPro" id="IPR036772">
    <property type="entry name" value="SRCR-like_dom_sf"/>
</dbReference>
<reference evidence="7" key="2">
    <citation type="submission" date="2004-02" db="EMBL/GenBank/DDBJ databases">
        <authorList>
            <consortium name="Genoscope"/>
            <consortium name="Whitehead Institute Centre for Genome Research"/>
        </authorList>
    </citation>
    <scope>NUCLEOTIDE SEQUENCE</scope>
</reference>
<keyword evidence="4" id="KW-0479">Metal-binding</keyword>
<evidence type="ECO:0000256" key="3">
    <source>
        <dbReference type="PROSITE-ProRule" id="PRU00196"/>
    </source>
</evidence>
<dbReference type="GO" id="GO:0005615">
    <property type="term" value="C:extracellular space"/>
    <property type="evidence" value="ECO:0007669"/>
    <property type="project" value="UniProtKB-UniRule"/>
</dbReference>
<feature type="domain" description="SRCR" evidence="6">
    <location>
        <begin position="399"/>
        <end position="499"/>
    </location>
</feature>
<gene>
    <name evidence="7" type="ORF">GSTENG00019953001</name>
</gene>
<dbReference type="Pfam" id="PF00530">
    <property type="entry name" value="SRCR"/>
    <property type="match status" value="5"/>
</dbReference>
<dbReference type="PRINTS" id="PR00258">
    <property type="entry name" value="SPERACTRCPTR"/>
</dbReference>
<comment type="catalytic activity">
    <reaction evidence="4">
        <text>L-lysyl-[protein] + O2 + H2O = (S)-2-amino-6-oxohexanoyl-[protein] + H2O2 + NH4(+)</text>
        <dbReference type="Rhea" id="RHEA:24544"/>
        <dbReference type="Rhea" id="RHEA-COMP:9752"/>
        <dbReference type="Rhea" id="RHEA-COMP:12448"/>
        <dbReference type="ChEBI" id="CHEBI:15377"/>
        <dbReference type="ChEBI" id="CHEBI:15379"/>
        <dbReference type="ChEBI" id="CHEBI:16240"/>
        <dbReference type="ChEBI" id="CHEBI:28938"/>
        <dbReference type="ChEBI" id="CHEBI:29969"/>
        <dbReference type="ChEBI" id="CHEBI:131803"/>
        <dbReference type="EC" id="1.4.3.13"/>
    </reaction>
</comment>
<comment type="cofactor">
    <cofactor evidence="4">
        <name>Cu cation</name>
        <dbReference type="ChEBI" id="CHEBI:23378"/>
    </cofactor>
</comment>
<evidence type="ECO:0000256" key="5">
    <source>
        <dbReference type="SAM" id="MobiDB-lite"/>
    </source>
</evidence>
<feature type="disulfide bond" evidence="3">
    <location>
        <begin position="437"/>
        <end position="498"/>
    </location>
</feature>
<keyword evidence="4" id="KW-0964">Secreted</keyword>
<dbReference type="PROSITE" id="PS50287">
    <property type="entry name" value="SRCR_2"/>
    <property type="match status" value="5"/>
</dbReference>
<feature type="compositionally biased region" description="Low complexity" evidence="5">
    <location>
        <begin position="312"/>
        <end position="323"/>
    </location>
</feature>
<dbReference type="AlphaFoldDB" id="Q4SDN3"/>
<comment type="PTM">
    <text evidence="4">The lysine tyrosylquinone cross-link (LTQ) is generated by condensation of the epsilon-amino group of a lysine with a topaquinone produced by oxidation of tyrosine.</text>
</comment>
<dbReference type="OrthoDB" id="547291at2759"/>
<dbReference type="InterPro" id="IPR050912">
    <property type="entry name" value="LOX-like_protein"/>
</dbReference>
<feature type="disulfide bond" evidence="3">
    <location>
        <begin position="424"/>
        <end position="488"/>
    </location>
</feature>
<proteinExistence type="inferred from homology"/>
<keyword evidence="4" id="KW-0801">TPQ</keyword>
<comment type="subcellular location">
    <subcellularLocation>
        <location evidence="4">Secreted</location>
        <location evidence="4">Extracellular space</location>
    </subcellularLocation>
</comment>
<feature type="domain" description="SRCR" evidence="6">
    <location>
        <begin position="566"/>
        <end position="613"/>
    </location>
</feature>
<evidence type="ECO:0000256" key="2">
    <source>
        <dbReference type="ARBA" id="ARBA00023157"/>
    </source>
</evidence>
<dbReference type="SUPFAM" id="SSF56487">
    <property type="entry name" value="SRCR-like"/>
    <property type="match status" value="5"/>
</dbReference>
<dbReference type="PRINTS" id="PR00074">
    <property type="entry name" value="LYSYLOXIDASE"/>
</dbReference>
<dbReference type="GO" id="GO:0004720">
    <property type="term" value="F:protein-lysine 6-oxidase activity"/>
    <property type="evidence" value="ECO:0007669"/>
    <property type="project" value="UniProtKB-UniRule"/>
</dbReference>
<evidence type="ECO:0000256" key="1">
    <source>
        <dbReference type="ARBA" id="ARBA00022729"/>
    </source>
</evidence>
<feature type="disulfide bond" evidence="3">
    <location>
        <begin position="57"/>
        <end position="118"/>
    </location>
</feature>
<dbReference type="GO" id="GO:0005507">
    <property type="term" value="F:copper ion binding"/>
    <property type="evidence" value="ECO:0007669"/>
    <property type="project" value="UniProtKB-UniRule"/>
</dbReference>
<feature type="region of interest" description="Disordered" evidence="5">
    <location>
        <begin position="300"/>
        <end position="326"/>
    </location>
</feature>
<sequence>PSLLPSPSPQAQTQPLRVRLAGHPRKHNEGRVELFHRGEWGTICDDDFSIANANVLCRQLGFVSATGWTHSAKYGKGQGKIWLDNVLCNGGEKSIEFCKSRGWGNSDCTHDEDAGVVCKDERIPGFVDSNVIDVSCQVGAFFSSANVGFRIHHKAAATTLSNIAPGPHSLLVVTHVSTIVAKKKAKTLQVILSKICNLKAQVDENKIEEVRLRPVVATAKKRLPVTEGVVEIRHRDGWAQICDLGWTIKNTRVICGMLGFPHERKVNRNFYRRLKKRGVDKVPKPKVHVSAGGRYTAEENPLSTTSILPTPKGKASSKSKQSSPGTRLYLERQKNSFLVHSVACTGTEVHLAACPLEFRKPNATLSCEGGMAAVISCMPGPQFMQSSGLKKKLKTSRNVRLKGGARLGEGRVEVLKDSEWGTVCDDRWNLQSASVVCRELGFGSAKEALTGARMGQGMGPVYMNEVKCLGQERSIWNCPFKNITSEDCQHTEDAAVRCNVPYMALENSMRLTGGRTRYEGRVEVLRPDSNGTLSWGLICGETWTTKEAMVACRQLGLGYANQGLQIRIVGGRSGYEGRVEVQVGSRWGTVCSTGWTTREATVVCRQLGLGYAMHAVNVRNLVLGRQQRDGDGDERREVHGQRGVSEPVPASQERQLSEERGPVCGGSHLLRDGLRPDPERPAGAADGVHRGPTSAHAVLRRRGGLPVQIGSQGQLALRTPAAAPLLLPDPQHRPGRLQAEGGAPLLGLARLPRVRVVHYCWVRQGAGTCSFSAVCSHYHSMDVFTHYDLLNGNGTRVAEGHKASFCLEDSDCEEGVSKRYECANFGDQGITVGCWDLYRHDIDCQWIDITDVKPGNYIFQAGASRPSQHFPGSFKVVINPNYEVAESDFTNNAMRCNCKYDGHRIWLHNCHNGDAFSEEAERRFEKYPGQLNNQV</sequence>
<dbReference type="PROSITE" id="PS00420">
    <property type="entry name" value="SRCR_1"/>
    <property type="match status" value="2"/>
</dbReference>
<dbReference type="FunFam" id="3.10.250.10:FF:000001">
    <property type="entry name" value="Lysyl oxidase 4 isoform X1"/>
    <property type="match status" value="2"/>
</dbReference>
<reference evidence="7" key="1">
    <citation type="journal article" date="2004" name="Nature">
        <title>Genome duplication in the teleost fish Tetraodon nigroviridis reveals the early vertebrate proto-karyotype.</title>
        <authorList>
            <person name="Jaillon O."/>
            <person name="Aury J.-M."/>
            <person name="Brunet F."/>
            <person name="Petit J.-L."/>
            <person name="Stange-Thomann N."/>
            <person name="Mauceli E."/>
            <person name="Bouneau L."/>
            <person name="Fischer C."/>
            <person name="Ozouf-Costaz C."/>
            <person name="Bernot A."/>
            <person name="Nicaud S."/>
            <person name="Jaffe D."/>
            <person name="Fisher S."/>
            <person name="Lutfalla G."/>
            <person name="Dossat C."/>
            <person name="Segurens B."/>
            <person name="Dasilva C."/>
            <person name="Salanoubat M."/>
            <person name="Levy M."/>
            <person name="Boudet N."/>
            <person name="Castellano S."/>
            <person name="Anthouard V."/>
            <person name="Jubin C."/>
            <person name="Castelli V."/>
            <person name="Katinka M."/>
            <person name="Vacherie B."/>
            <person name="Biemont C."/>
            <person name="Skalli Z."/>
            <person name="Cattolico L."/>
            <person name="Poulain J."/>
            <person name="De Berardinis V."/>
            <person name="Cruaud C."/>
            <person name="Duprat S."/>
            <person name="Brottier P."/>
            <person name="Coutanceau J.-P."/>
            <person name="Gouzy J."/>
            <person name="Parra G."/>
            <person name="Lardier G."/>
            <person name="Chapple C."/>
            <person name="McKernan K.J."/>
            <person name="McEwan P."/>
            <person name="Bosak S."/>
            <person name="Kellis M."/>
            <person name="Volff J.-N."/>
            <person name="Guigo R."/>
            <person name="Zody M.C."/>
            <person name="Mesirov J."/>
            <person name="Lindblad-Toh K."/>
            <person name="Birren B."/>
            <person name="Nusbaum C."/>
            <person name="Kahn D."/>
            <person name="Robinson-Rechavi M."/>
            <person name="Laudet V."/>
            <person name="Schachter V."/>
            <person name="Quetier F."/>
            <person name="Saurin W."/>
            <person name="Scarpelli C."/>
            <person name="Wincker P."/>
            <person name="Lander E.S."/>
            <person name="Weissenbach J."/>
            <person name="Roest Crollius H."/>
        </authorList>
    </citation>
    <scope>NUCLEOTIDE SEQUENCE [LARGE SCALE GENOMIC DNA]</scope>
</reference>
<comment type="caution">
    <text evidence="3">Lacks conserved residue(s) required for the propagation of feature annotation.</text>
</comment>
<dbReference type="GO" id="GO:0016020">
    <property type="term" value="C:membrane"/>
    <property type="evidence" value="ECO:0007669"/>
    <property type="project" value="InterPro"/>
</dbReference>
<dbReference type="EC" id="1.4.3.13" evidence="4"/>
<organism evidence="7">
    <name type="scientific">Tetraodon nigroviridis</name>
    <name type="common">Spotted green pufferfish</name>
    <name type="synonym">Chelonodon nigroviridis</name>
    <dbReference type="NCBI Taxonomy" id="99883"/>
    <lineage>
        <taxon>Eukaryota</taxon>
        <taxon>Metazoa</taxon>
        <taxon>Chordata</taxon>
        <taxon>Craniata</taxon>
        <taxon>Vertebrata</taxon>
        <taxon>Euteleostomi</taxon>
        <taxon>Actinopterygii</taxon>
        <taxon>Neopterygii</taxon>
        <taxon>Teleostei</taxon>
        <taxon>Neoteleostei</taxon>
        <taxon>Acanthomorphata</taxon>
        <taxon>Eupercaria</taxon>
        <taxon>Tetraodontiformes</taxon>
        <taxon>Tetradontoidea</taxon>
        <taxon>Tetraodontidae</taxon>
        <taxon>Tetraodon</taxon>
    </lineage>
</organism>
<feature type="region of interest" description="Disordered" evidence="5">
    <location>
        <begin position="625"/>
        <end position="695"/>
    </location>
</feature>
<feature type="disulfide bond" evidence="3">
    <location>
        <begin position="88"/>
        <end position="98"/>
    </location>
</feature>
<evidence type="ECO:0000313" key="7">
    <source>
        <dbReference type="EMBL" id="CAG01249.1"/>
    </source>
</evidence>
<keyword evidence="4" id="KW-0886">LTQ</keyword>
<dbReference type="Pfam" id="PF01186">
    <property type="entry name" value="Lysyl_oxidase"/>
    <property type="match status" value="1"/>
</dbReference>
<dbReference type="KEGG" id="tng:GSTEN00019953G001"/>
<comment type="similarity">
    <text evidence="4">Belongs to the lysyl oxidase family.</text>
</comment>
<feature type="non-terminal residue" evidence="7">
    <location>
        <position position="935"/>
    </location>
</feature>
<keyword evidence="4" id="KW-0186">Copper</keyword>
<evidence type="ECO:0000256" key="4">
    <source>
        <dbReference type="RuleBase" id="RU367046"/>
    </source>
</evidence>
<evidence type="ECO:0000259" key="6">
    <source>
        <dbReference type="PROSITE" id="PS50287"/>
    </source>
</evidence>
<dbReference type="PANTHER" id="PTHR45817">
    <property type="entry name" value="LYSYL OXIDASE-LIKE-RELATED"/>
    <property type="match status" value="1"/>
</dbReference>
<keyword evidence="1" id="KW-0732">Signal</keyword>
<feature type="disulfide bond" evidence="3">
    <location>
        <begin position="468"/>
        <end position="478"/>
    </location>
</feature>
<feature type="non-terminal residue" evidence="7">
    <location>
        <position position="1"/>
    </location>
</feature>
<accession>Q4SDN3</accession>
<dbReference type="Gene3D" id="3.10.250.10">
    <property type="entry name" value="SRCR-like domain"/>
    <property type="match status" value="5"/>
</dbReference>
<feature type="compositionally biased region" description="Basic and acidic residues" evidence="5">
    <location>
        <begin position="669"/>
        <end position="680"/>
    </location>
</feature>
<feature type="disulfide bond" evidence="3">
    <location>
        <begin position="44"/>
        <end position="108"/>
    </location>
</feature>
<feature type="domain" description="SRCR" evidence="6">
    <location>
        <begin position="509"/>
        <end position="560"/>
    </location>
</feature>
<dbReference type="PANTHER" id="PTHR45817:SF2">
    <property type="entry name" value="LYSYL OXIDASE HOMOLOG 3"/>
    <property type="match status" value="1"/>
</dbReference>
<feature type="disulfide bond" evidence="3">
    <location>
        <begin position="344"/>
        <end position="354"/>
    </location>
</feature>
<dbReference type="InterPro" id="IPR001190">
    <property type="entry name" value="SRCR"/>
</dbReference>
<comment type="caution">
    <text evidence="7">The sequence shown here is derived from an EMBL/GenBank/DDBJ whole genome shotgun (WGS) entry which is preliminary data.</text>
</comment>
<dbReference type="SMART" id="SM00202">
    <property type="entry name" value="SR"/>
    <property type="match status" value="4"/>
</dbReference>